<dbReference type="GO" id="GO:0006164">
    <property type="term" value="P:purine nucleotide biosynthetic process"/>
    <property type="evidence" value="ECO:0007669"/>
    <property type="project" value="TreeGrafter"/>
</dbReference>
<proteinExistence type="inferred from homology"/>
<sequence length="315" mass="35450">MKPSVFYYHPSCQNLAQNIIKACGNKIVEGKITWDQFPDQWPNLFIEDVKKNCVGCNVIFLGNLESPGIIFEQLAILFELPRYLCKSVTFILPYFPTGTMERVETEGVVATASTLARMISATPLSSRGPCQILIFDIHALQERFYFGDTVIPRLESAMPLLLKKIASENMKDICIVFPDEGATKRFKSHFENDFPIATCLKVRAGKDRIIKIKEGEVSGKQCIIVDDLVMTGKTLIECAKVLKENGARNCKAFATHAVFPKDSWNKFTGNDLFDAFYITDTIPNAIEIAKHHPFQLLSISEILVDILLNYDVTLQ</sequence>
<organism evidence="4 5">
    <name type="scientific">Clytia hemisphaerica</name>
    <dbReference type="NCBI Taxonomy" id="252671"/>
    <lineage>
        <taxon>Eukaryota</taxon>
        <taxon>Metazoa</taxon>
        <taxon>Cnidaria</taxon>
        <taxon>Hydrozoa</taxon>
        <taxon>Hydroidolina</taxon>
        <taxon>Leptothecata</taxon>
        <taxon>Obeliida</taxon>
        <taxon>Clytiidae</taxon>
        <taxon>Clytia</taxon>
    </lineage>
</organism>
<dbReference type="CDD" id="cd06223">
    <property type="entry name" value="PRTases_typeI"/>
    <property type="match status" value="1"/>
</dbReference>
<evidence type="ECO:0000313" key="4">
    <source>
        <dbReference type="EnsemblMetazoa" id="CLYHEMP020584.1"/>
    </source>
</evidence>
<dbReference type="AlphaFoldDB" id="A0A7M5XB64"/>
<dbReference type="GeneID" id="136816024"/>
<dbReference type="EnsemblMetazoa" id="CLYHEMT020584.1">
    <property type="protein sequence ID" value="CLYHEMP020584.1"/>
    <property type="gene ID" value="CLYHEMG020584"/>
</dbReference>
<dbReference type="InterPro" id="IPR000836">
    <property type="entry name" value="PRTase_dom"/>
</dbReference>
<dbReference type="InterPro" id="IPR029099">
    <property type="entry name" value="Pribosyltran_N"/>
</dbReference>
<dbReference type="PANTHER" id="PTHR10210:SF45">
    <property type="entry name" value="RIBOSE-PHOSPHATE PYROPHOSPHOKINASE 3, CHLOROPLASTIC"/>
    <property type="match status" value="1"/>
</dbReference>
<evidence type="ECO:0000256" key="2">
    <source>
        <dbReference type="ARBA" id="ARBA00022727"/>
    </source>
</evidence>
<dbReference type="GO" id="GO:0006015">
    <property type="term" value="P:5-phosphoribose 1-diphosphate biosynthetic process"/>
    <property type="evidence" value="ECO:0007669"/>
    <property type="project" value="TreeGrafter"/>
</dbReference>
<name>A0A7M5XB64_9CNID</name>
<dbReference type="GO" id="GO:0000287">
    <property type="term" value="F:magnesium ion binding"/>
    <property type="evidence" value="ECO:0007669"/>
    <property type="project" value="InterPro"/>
</dbReference>
<dbReference type="RefSeq" id="XP_066928550.1">
    <property type="nucleotide sequence ID" value="XM_067072449.1"/>
</dbReference>
<dbReference type="GO" id="GO:0002189">
    <property type="term" value="C:ribose phosphate diphosphokinase complex"/>
    <property type="evidence" value="ECO:0007669"/>
    <property type="project" value="TreeGrafter"/>
</dbReference>
<reference evidence="4" key="1">
    <citation type="submission" date="2021-01" db="UniProtKB">
        <authorList>
            <consortium name="EnsemblMetazoa"/>
        </authorList>
    </citation>
    <scope>IDENTIFICATION</scope>
</reference>
<feature type="domain" description="Ribose-phosphate pyrophosphokinase N-terminal" evidence="3">
    <location>
        <begin position="11"/>
        <end position="121"/>
    </location>
</feature>
<dbReference type="PANTHER" id="PTHR10210">
    <property type="entry name" value="RIBOSE-PHOSPHATE DIPHOSPHOKINASE FAMILY MEMBER"/>
    <property type="match status" value="1"/>
</dbReference>
<dbReference type="Pfam" id="PF14572">
    <property type="entry name" value="Pribosyl_synth"/>
    <property type="match status" value="1"/>
</dbReference>
<dbReference type="OrthoDB" id="10263753at2759"/>
<dbReference type="SUPFAM" id="SSF53271">
    <property type="entry name" value="PRTase-like"/>
    <property type="match status" value="2"/>
</dbReference>
<comment type="similarity">
    <text evidence="1">Belongs to the ribose-phosphate pyrophosphokinase family.</text>
</comment>
<dbReference type="Proteomes" id="UP000594262">
    <property type="component" value="Unplaced"/>
</dbReference>
<evidence type="ECO:0000256" key="1">
    <source>
        <dbReference type="ARBA" id="ARBA00006478"/>
    </source>
</evidence>
<protein>
    <recommendedName>
        <fullName evidence="3">Ribose-phosphate pyrophosphokinase N-terminal domain-containing protein</fullName>
    </recommendedName>
</protein>
<dbReference type="InterPro" id="IPR005946">
    <property type="entry name" value="Rib-P_diPkinase"/>
</dbReference>
<keyword evidence="2" id="KW-0545">Nucleotide biosynthesis</keyword>
<evidence type="ECO:0000313" key="5">
    <source>
        <dbReference type="Proteomes" id="UP000594262"/>
    </source>
</evidence>
<dbReference type="InterPro" id="IPR029057">
    <property type="entry name" value="PRTase-like"/>
</dbReference>
<dbReference type="SMART" id="SM01400">
    <property type="entry name" value="Pribosyltran_N"/>
    <property type="match status" value="1"/>
</dbReference>
<dbReference type="Pfam" id="PF13793">
    <property type="entry name" value="Pribosyltran_N"/>
    <property type="match status" value="1"/>
</dbReference>
<evidence type="ECO:0000259" key="3">
    <source>
        <dbReference type="Pfam" id="PF13793"/>
    </source>
</evidence>
<keyword evidence="5" id="KW-1185">Reference proteome</keyword>
<dbReference type="NCBIfam" id="TIGR01251">
    <property type="entry name" value="ribP_PPkin"/>
    <property type="match status" value="1"/>
</dbReference>
<dbReference type="Gene3D" id="3.40.50.2020">
    <property type="match status" value="2"/>
</dbReference>
<dbReference type="GO" id="GO:0005737">
    <property type="term" value="C:cytoplasm"/>
    <property type="evidence" value="ECO:0007669"/>
    <property type="project" value="TreeGrafter"/>
</dbReference>
<accession>A0A7M5XB64</accession>